<dbReference type="EMBL" id="UGMS01000001">
    <property type="protein sequence ID" value="STV71756.1"/>
    <property type="molecule type" value="Genomic_DNA"/>
</dbReference>
<evidence type="ECO:0000256" key="14">
    <source>
        <dbReference type="ARBA" id="ARBA00023002"/>
    </source>
</evidence>
<comment type="catalytic activity">
    <reaction evidence="17">
        <text>a primary methyl amine + O2 + H2O = an aldehyde + H2O2 + NH4(+)</text>
        <dbReference type="Rhea" id="RHEA:16153"/>
        <dbReference type="ChEBI" id="CHEBI:15377"/>
        <dbReference type="ChEBI" id="CHEBI:15379"/>
        <dbReference type="ChEBI" id="CHEBI:16240"/>
        <dbReference type="ChEBI" id="CHEBI:17478"/>
        <dbReference type="ChEBI" id="CHEBI:28938"/>
        <dbReference type="ChEBI" id="CHEBI:228804"/>
        <dbReference type="EC" id="1.4.3.21"/>
    </reaction>
</comment>
<evidence type="ECO:0000256" key="21">
    <source>
        <dbReference type="SAM" id="SignalP"/>
    </source>
</evidence>
<feature type="chain" id="PRO_5028865426" description="Primary amine oxidase" evidence="21">
    <location>
        <begin position="28"/>
        <end position="198"/>
    </location>
</feature>
<keyword evidence="15" id="KW-0186">Copper</keyword>
<dbReference type="GO" id="GO:0005507">
    <property type="term" value="F:copper ion binding"/>
    <property type="evidence" value="ECO:0007669"/>
    <property type="project" value="InterPro"/>
</dbReference>
<evidence type="ECO:0000256" key="7">
    <source>
        <dbReference type="ARBA" id="ARBA00011922"/>
    </source>
</evidence>
<evidence type="ECO:0000256" key="15">
    <source>
        <dbReference type="ARBA" id="ARBA00023008"/>
    </source>
</evidence>
<evidence type="ECO:0000256" key="3">
    <source>
        <dbReference type="ARBA" id="ARBA00001936"/>
    </source>
</evidence>
<evidence type="ECO:0000256" key="2">
    <source>
        <dbReference type="ARBA" id="ARBA00001935"/>
    </source>
</evidence>
<dbReference type="AlphaFoldDB" id="A0A7H4MZU2"/>
<keyword evidence="10 21" id="KW-0732">Signal</keyword>
<keyword evidence="16" id="KW-0464">Manganese</keyword>
<keyword evidence="13" id="KW-0128">Catecholamine metabolism</keyword>
<evidence type="ECO:0000256" key="4">
    <source>
        <dbReference type="ARBA" id="ARBA00004418"/>
    </source>
</evidence>
<keyword evidence="11" id="KW-0574">Periplasm</keyword>
<feature type="domain" description="Copper amine oxidase N2-terminal" evidence="22">
    <location>
        <begin position="121"/>
        <end position="191"/>
    </location>
</feature>
<evidence type="ECO:0000256" key="12">
    <source>
        <dbReference type="ARBA" id="ARBA00022772"/>
    </source>
</evidence>
<evidence type="ECO:0000256" key="11">
    <source>
        <dbReference type="ARBA" id="ARBA00022764"/>
    </source>
</evidence>
<dbReference type="Pfam" id="PF02727">
    <property type="entry name" value="Cu_amine_oxidN2"/>
    <property type="match status" value="1"/>
</dbReference>
<dbReference type="Gene3D" id="3.30.457.10">
    <property type="entry name" value="Copper amine oxidase-like, N-terminal domain"/>
    <property type="match status" value="1"/>
</dbReference>
<comment type="subunit">
    <text evidence="6">Homodimer.</text>
</comment>
<evidence type="ECO:0000313" key="24">
    <source>
        <dbReference type="EMBL" id="STV71756.1"/>
    </source>
</evidence>
<organism evidence="24 25">
    <name type="scientific">Klebsiella michiganensis</name>
    <dbReference type="NCBI Taxonomy" id="1134687"/>
    <lineage>
        <taxon>Bacteria</taxon>
        <taxon>Pseudomonadati</taxon>
        <taxon>Pseudomonadota</taxon>
        <taxon>Gammaproteobacteria</taxon>
        <taxon>Enterobacterales</taxon>
        <taxon>Enterobacteriaceae</taxon>
        <taxon>Klebsiella/Raoultella group</taxon>
        <taxon>Klebsiella</taxon>
    </lineage>
</organism>
<keyword evidence="9" id="KW-0479">Metal-binding</keyword>
<feature type="signal peptide" evidence="21">
    <location>
        <begin position="1"/>
        <end position="27"/>
    </location>
</feature>
<keyword evidence="14 24" id="KW-0560">Oxidoreductase</keyword>
<dbReference type="InterPro" id="IPR012854">
    <property type="entry name" value="Cu_amine_oxidase-like_N"/>
</dbReference>
<feature type="domain" description="Copper amine oxidase-like N-terminal" evidence="23">
    <location>
        <begin position="31"/>
        <end position="107"/>
    </location>
</feature>
<accession>A0A7H4MZU2</accession>
<comment type="similarity">
    <text evidence="5">Belongs to the copper/topaquinone oxidase family.</text>
</comment>
<dbReference type="Pfam" id="PF07833">
    <property type="entry name" value="Cu_amine_oxidN1"/>
    <property type="match status" value="1"/>
</dbReference>
<dbReference type="Proteomes" id="UP000254863">
    <property type="component" value="Unassembled WGS sequence"/>
</dbReference>
<proteinExistence type="inferred from homology"/>
<comment type="subcellular location">
    <subcellularLocation>
        <location evidence="4">Periplasm</location>
    </subcellularLocation>
</comment>
<dbReference type="InterPro" id="IPR036582">
    <property type="entry name" value="Mao_N_sf"/>
</dbReference>
<dbReference type="EC" id="1.4.3.21" evidence="7"/>
<comment type="caution">
    <text evidence="24">The sequence shown here is derived from an EMBL/GenBank/DDBJ whole genome shotgun (WGS) entry which is preliminary data.</text>
</comment>
<dbReference type="SUPFAM" id="SSF55383">
    <property type="entry name" value="Copper amine oxidase, domain N"/>
    <property type="match status" value="1"/>
</dbReference>
<dbReference type="InterPro" id="IPR015800">
    <property type="entry name" value="Cu_amine_oxidase_N2"/>
</dbReference>
<evidence type="ECO:0000256" key="19">
    <source>
        <dbReference type="ARBA" id="ARBA00076273"/>
    </source>
</evidence>
<name>A0A7H4MZU2_9ENTR</name>
<gene>
    <name evidence="24" type="primary">maoA_1</name>
    <name evidence="24" type="ORF">NCTC11685_00506</name>
</gene>
<evidence type="ECO:0000256" key="9">
    <source>
        <dbReference type="ARBA" id="ARBA00022723"/>
    </source>
</evidence>
<evidence type="ECO:0000256" key="18">
    <source>
        <dbReference type="ARBA" id="ARBA00056599"/>
    </source>
</evidence>
<evidence type="ECO:0000256" key="13">
    <source>
        <dbReference type="ARBA" id="ARBA00022939"/>
    </source>
</evidence>
<evidence type="ECO:0000256" key="6">
    <source>
        <dbReference type="ARBA" id="ARBA00011738"/>
    </source>
</evidence>
<dbReference type="Gene3D" id="3.10.450.40">
    <property type="match status" value="1"/>
</dbReference>
<evidence type="ECO:0000256" key="1">
    <source>
        <dbReference type="ARBA" id="ARBA00001913"/>
    </source>
</evidence>
<comment type="cofactor">
    <cofactor evidence="2">
        <name>Cu cation</name>
        <dbReference type="ChEBI" id="CHEBI:23378"/>
    </cofactor>
</comment>
<dbReference type="InterPro" id="IPR016182">
    <property type="entry name" value="Cu_amine_oxidase_N-reg"/>
</dbReference>
<evidence type="ECO:0000256" key="8">
    <source>
        <dbReference type="ARBA" id="ARBA00015608"/>
    </source>
</evidence>
<comment type="cofactor">
    <cofactor evidence="1">
        <name>Ca(2+)</name>
        <dbReference type="ChEBI" id="CHEBI:29108"/>
    </cofactor>
</comment>
<dbReference type="GO" id="GO:0042597">
    <property type="term" value="C:periplasmic space"/>
    <property type="evidence" value="ECO:0007669"/>
    <property type="project" value="UniProtKB-SubCell"/>
</dbReference>
<comment type="cofactor">
    <cofactor evidence="3">
        <name>Mn(2+)</name>
        <dbReference type="ChEBI" id="CHEBI:29035"/>
    </cofactor>
</comment>
<evidence type="ECO:0000256" key="5">
    <source>
        <dbReference type="ARBA" id="ARBA00007983"/>
    </source>
</evidence>
<dbReference type="GO" id="GO:0008131">
    <property type="term" value="F:primary methylamine oxidase activity"/>
    <property type="evidence" value="ECO:0007669"/>
    <property type="project" value="UniProtKB-EC"/>
</dbReference>
<evidence type="ECO:0000259" key="22">
    <source>
        <dbReference type="Pfam" id="PF02727"/>
    </source>
</evidence>
<keyword evidence="12" id="KW-0801">TPQ</keyword>
<reference evidence="24 25" key="1">
    <citation type="submission" date="2018-06" db="EMBL/GenBank/DDBJ databases">
        <authorList>
            <consortium name="Pathogen Informatics"/>
            <person name="Doyle S."/>
        </authorList>
    </citation>
    <scope>NUCLEOTIDE SEQUENCE [LARGE SCALE GENOMIC DNA]</scope>
    <source>
        <strain evidence="24 25">NCTC11685</strain>
    </source>
</reference>
<evidence type="ECO:0000256" key="17">
    <source>
        <dbReference type="ARBA" id="ARBA00048032"/>
    </source>
</evidence>
<dbReference type="FunFam" id="3.10.450.40:FF:000025">
    <property type="entry name" value="Primary amine oxidase"/>
    <property type="match status" value="1"/>
</dbReference>
<comment type="function">
    <text evidence="18">Active on tyramine, tryptamine, beta-phenethylamine and dopamine.</text>
</comment>
<evidence type="ECO:0000256" key="10">
    <source>
        <dbReference type="ARBA" id="ARBA00022729"/>
    </source>
</evidence>
<dbReference type="GO" id="GO:0006584">
    <property type="term" value="P:catecholamine metabolic process"/>
    <property type="evidence" value="ECO:0007669"/>
    <property type="project" value="UniProtKB-KW"/>
</dbReference>
<dbReference type="GO" id="GO:0048038">
    <property type="term" value="F:quinone binding"/>
    <property type="evidence" value="ECO:0007669"/>
    <property type="project" value="InterPro"/>
</dbReference>
<evidence type="ECO:0000259" key="23">
    <source>
        <dbReference type="Pfam" id="PF07833"/>
    </source>
</evidence>
<protein>
    <recommendedName>
        <fullName evidence="8">Primary amine oxidase</fullName>
        <ecNumber evidence="7">1.4.3.21</ecNumber>
    </recommendedName>
    <alternativeName>
        <fullName evidence="20">Monamine oxidase</fullName>
    </alternativeName>
    <alternativeName>
        <fullName evidence="19">Tyramine oxidase</fullName>
    </alternativeName>
</protein>
<dbReference type="SUPFAM" id="SSF54416">
    <property type="entry name" value="Amine oxidase N-terminal region"/>
    <property type="match status" value="1"/>
</dbReference>
<sequence>MAILSPRKTALALAVALFCAWQSPAFAHGSEAHMVPMDKTLQDFGADVQWDDYAQMFTLIKDGAYVKVKPGAKTVIVNGKTLELQVPVVMKDGKAWVSDTFINDVFQSGLDQTFQVEKRPHPLNSLSAAEISAAVAIVKAAADFKPNTRFTEISLREPDKKAVWDFALNGTPVNAPRAADVIMLDGKHVIEAGGGFTE</sequence>
<evidence type="ECO:0000256" key="16">
    <source>
        <dbReference type="ARBA" id="ARBA00023211"/>
    </source>
</evidence>
<evidence type="ECO:0000256" key="20">
    <source>
        <dbReference type="ARBA" id="ARBA00079017"/>
    </source>
</evidence>
<evidence type="ECO:0000313" key="25">
    <source>
        <dbReference type="Proteomes" id="UP000254863"/>
    </source>
</evidence>